<name>A0ABM0MH77_SACKO</name>
<accession>A0ABM0MH77</accession>
<keyword evidence="3 4" id="KW-0472">Membrane</keyword>
<gene>
    <name evidence="6" type="primary">LOC102803734</name>
</gene>
<keyword evidence="1 4" id="KW-0812">Transmembrane</keyword>
<evidence type="ECO:0000313" key="6">
    <source>
        <dbReference type="RefSeq" id="XP_006819368.1"/>
    </source>
</evidence>
<dbReference type="PANTHER" id="PTHR23121:SF9">
    <property type="entry name" value="SODIUM-DEPENDENT GLUCOSE TRANSPORTER 1"/>
    <property type="match status" value="1"/>
</dbReference>
<keyword evidence="5" id="KW-1185">Reference proteome</keyword>
<feature type="transmembrane region" description="Helical" evidence="4">
    <location>
        <begin position="149"/>
        <end position="169"/>
    </location>
</feature>
<evidence type="ECO:0000313" key="5">
    <source>
        <dbReference type="Proteomes" id="UP000694865"/>
    </source>
</evidence>
<feature type="transmembrane region" description="Helical" evidence="4">
    <location>
        <begin position="176"/>
        <end position="194"/>
    </location>
</feature>
<sequence length="335" mass="37182">MDTVIDYDSDKKFNLYGKEFFGIFSEEDTYANETVSPTLWVPYTIVAAVHFTSSIPLFIFYFTGPRGCMLPKAKTNTDNTSVSSFNKSVNPNTRTTKESMSFRIGFLFLLSIFYVLYVGHEVIYGGYIYSFAMESDLGFSTEMASLLTSVFWASFAVSRGLNIIVAKYLTPKTMLILDHVGILTADVILVIWGAENMTILWLGTILLGVSIASVYATGITWAENYITLTGKATSVFTISAAMSGILLPWWLGYAFEAYSVMILMYVMLALTIGMSTFFIILLAVARIHGKKPNIIDDITTGAGNYEDLTATDINNEDDRDTISQRSNTNVVSEQT</sequence>
<dbReference type="RefSeq" id="XP_006819368.1">
    <property type="nucleotide sequence ID" value="XM_006819305.1"/>
</dbReference>
<evidence type="ECO:0000256" key="1">
    <source>
        <dbReference type="ARBA" id="ARBA00022692"/>
    </source>
</evidence>
<feature type="transmembrane region" description="Helical" evidence="4">
    <location>
        <begin position="104"/>
        <end position="129"/>
    </location>
</feature>
<protein>
    <submittedName>
        <fullName evidence="6">Sodium-dependent glucose transporter 1-like</fullName>
    </submittedName>
</protein>
<dbReference type="SUPFAM" id="SSF103473">
    <property type="entry name" value="MFS general substrate transporter"/>
    <property type="match status" value="1"/>
</dbReference>
<organism evidence="5 6">
    <name type="scientific">Saccoglossus kowalevskii</name>
    <name type="common">Acorn worm</name>
    <dbReference type="NCBI Taxonomy" id="10224"/>
    <lineage>
        <taxon>Eukaryota</taxon>
        <taxon>Metazoa</taxon>
        <taxon>Hemichordata</taxon>
        <taxon>Enteropneusta</taxon>
        <taxon>Harrimaniidae</taxon>
        <taxon>Saccoglossus</taxon>
    </lineage>
</organism>
<keyword evidence="2 4" id="KW-1133">Transmembrane helix</keyword>
<dbReference type="InterPro" id="IPR036259">
    <property type="entry name" value="MFS_trans_sf"/>
</dbReference>
<dbReference type="Proteomes" id="UP000694865">
    <property type="component" value="Unplaced"/>
</dbReference>
<feature type="transmembrane region" description="Helical" evidence="4">
    <location>
        <begin position="200"/>
        <end position="222"/>
    </location>
</feature>
<reference evidence="6" key="1">
    <citation type="submission" date="2025-08" db="UniProtKB">
        <authorList>
            <consortium name="RefSeq"/>
        </authorList>
    </citation>
    <scope>IDENTIFICATION</scope>
    <source>
        <tissue evidence="6">Testes</tissue>
    </source>
</reference>
<evidence type="ECO:0000256" key="2">
    <source>
        <dbReference type="ARBA" id="ARBA00022989"/>
    </source>
</evidence>
<feature type="transmembrane region" description="Helical" evidence="4">
    <location>
        <begin position="234"/>
        <end position="251"/>
    </location>
</feature>
<evidence type="ECO:0000256" key="3">
    <source>
        <dbReference type="ARBA" id="ARBA00023136"/>
    </source>
</evidence>
<evidence type="ECO:0000256" key="4">
    <source>
        <dbReference type="SAM" id="Phobius"/>
    </source>
</evidence>
<dbReference type="Gene3D" id="1.20.1250.20">
    <property type="entry name" value="MFS general substrate transporter like domains"/>
    <property type="match status" value="1"/>
</dbReference>
<dbReference type="GeneID" id="102803734"/>
<dbReference type="PANTHER" id="PTHR23121">
    <property type="entry name" value="SODIUM-DEPENDENT GLUCOSE TRANSPORTER 1"/>
    <property type="match status" value="1"/>
</dbReference>
<proteinExistence type="predicted"/>
<feature type="transmembrane region" description="Helical" evidence="4">
    <location>
        <begin position="40"/>
        <end position="62"/>
    </location>
</feature>
<feature type="transmembrane region" description="Helical" evidence="4">
    <location>
        <begin position="257"/>
        <end position="284"/>
    </location>
</feature>